<protein>
    <submittedName>
        <fullName evidence="1">Sulfotransferase</fullName>
    </submittedName>
</protein>
<reference evidence="1" key="1">
    <citation type="submission" date="2022-09" db="EMBL/GenBank/DDBJ databases">
        <title>Novosphingobium sp. Nov., a polycyclic aromatic hydrocarbon-degrading bacterium isolated form mangrove sediments in HongKong.</title>
        <authorList>
            <person name="Hu Z."/>
        </authorList>
    </citation>
    <scope>NUCLEOTIDE SEQUENCE</scope>
    <source>
        <strain evidence="1">HK4-1</strain>
    </source>
</reference>
<accession>A0ABT2I0R2</accession>
<evidence type="ECO:0000313" key="2">
    <source>
        <dbReference type="Proteomes" id="UP001165583"/>
    </source>
</evidence>
<comment type="caution">
    <text evidence="1">The sequence shown here is derived from an EMBL/GenBank/DDBJ whole genome shotgun (WGS) entry which is preliminary data.</text>
</comment>
<gene>
    <name evidence="1" type="ORF">NZK81_02390</name>
</gene>
<dbReference type="InterPro" id="IPR027417">
    <property type="entry name" value="P-loop_NTPase"/>
</dbReference>
<dbReference type="SUPFAM" id="SSF52540">
    <property type="entry name" value="P-loop containing nucleoside triphosphate hydrolases"/>
    <property type="match status" value="1"/>
</dbReference>
<dbReference type="EMBL" id="JANZXA010000001">
    <property type="protein sequence ID" value="MCT2398389.1"/>
    <property type="molecule type" value="Genomic_DNA"/>
</dbReference>
<sequence>MTLLIHPGFHKTATTWLQNELFTDPRWFRMLMQPEDVQKWIVRPHDFAFDADAARQEIAARRAAGTPASIDVISNENLVANPFFGSRESKLLVERLRLIAPEAKILLTVRRQPAAMRSLYQQYVKRGGSLSVEDFFDQNEKCEPGYYGFDPLCLRFDLLADEYARAFGPDNVLVLPQELLAKDARAFLGAILQHCGMAGPAEGETPSTKMGAGKSPPDGGVPLLRLANRLRPTPVYPAGPRSLAPIGNFLYRLAYHQHAFSSYYRRKLEGAIEERASGHYAAGNRHLQSYCPVDLAKLKYEMAEDVSLPGVAAGGQ</sequence>
<dbReference type="Proteomes" id="UP001165583">
    <property type="component" value="Unassembled WGS sequence"/>
</dbReference>
<keyword evidence="2" id="KW-1185">Reference proteome</keyword>
<evidence type="ECO:0000313" key="1">
    <source>
        <dbReference type="EMBL" id="MCT2398389.1"/>
    </source>
</evidence>
<organism evidence="1 2">
    <name type="scientific">Novosphingobium mangrovi</name>
    <name type="common">ex Huang et al. 2023</name>
    <dbReference type="NCBI Taxonomy" id="2976432"/>
    <lineage>
        <taxon>Bacteria</taxon>
        <taxon>Pseudomonadati</taxon>
        <taxon>Pseudomonadota</taxon>
        <taxon>Alphaproteobacteria</taxon>
        <taxon>Sphingomonadales</taxon>
        <taxon>Sphingomonadaceae</taxon>
        <taxon>Novosphingobium</taxon>
    </lineage>
</organism>
<proteinExistence type="predicted"/>
<name>A0ABT2I0R2_9SPHN</name>
<dbReference type="Gene3D" id="3.40.50.300">
    <property type="entry name" value="P-loop containing nucleotide triphosphate hydrolases"/>
    <property type="match status" value="1"/>
</dbReference>
<dbReference type="RefSeq" id="WP_260043520.1">
    <property type="nucleotide sequence ID" value="NZ_JANZXA010000001.1"/>
</dbReference>